<dbReference type="EC" id="2.7.7.65" evidence="1"/>
<sequence length="411" mass="45047">MSVTLLDWAVPVAISLCGLAFIAMKFLGFATTRWGYALCCLGIGYAIMLFETGYAMPFKQIVEDNFIVASVILACRALNDRLQLKNNLAFDVAVLLTSTIMVGISRTMFDSARLETLFVQICCALVLWKGYITFSKLAAAKSDRALSFTFLLLAMVLTGQCLLYIAAPEPEHLIGAWRTSAWGNLIQFTGLIGSIILVFSVVIATTYDAIEKYRGYANTDSLTKLLNRRGLDALLASADGKRFKAASTAVILSDIDHFKAINDCFGHSFGDLVIERFGTLLRSHVIAQGCAVRLGGEEFAVLLPDTNLDDAIATADKMRRSLIAERWPRNGKETEFTASFGVTLVEDGEALSTTFERADHFLYAAKRLGRNRVAAAKYVWSETEDTRLLFVGQPLHGDAVSLAQATNQSSH</sequence>
<organism evidence="5 6">
    <name type="scientific">Agrobacterium tumefaciens</name>
    <dbReference type="NCBI Taxonomy" id="358"/>
    <lineage>
        <taxon>Bacteria</taxon>
        <taxon>Pseudomonadati</taxon>
        <taxon>Pseudomonadota</taxon>
        <taxon>Alphaproteobacteria</taxon>
        <taxon>Hyphomicrobiales</taxon>
        <taxon>Rhizobiaceae</taxon>
        <taxon>Rhizobium/Agrobacterium group</taxon>
        <taxon>Agrobacterium</taxon>
        <taxon>Agrobacterium tumefaciens complex</taxon>
    </lineage>
</organism>
<dbReference type="InterPro" id="IPR043128">
    <property type="entry name" value="Rev_trsase/Diguanyl_cyclase"/>
</dbReference>
<evidence type="ECO:0000256" key="1">
    <source>
        <dbReference type="ARBA" id="ARBA00012528"/>
    </source>
</evidence>
<proteinExistence type="predicted"/>
<evidence type="ECO:0000259" key="4">
    <source>
        <dbReference type="PROSITE" id="PS50887"/>
    </source>
</evidence>
<gene>
    <name evidence="5" type="ORF">CFBP7129_20495</name>
</gene>
<dbReference type="NCBIfam" id="TIGR00254">
    <property type="entry name" value="GGDEF"/>
    <property type="match status" value="1"/>
</dbReference>
<evidence type="ECO:0000256" key="3">
    <source>
        <dbReference type="SAM" id="Phobius"/>
    </source>
</evidence>
<feature type="transmembrane region" description="Helical" evidence="3">
    <location>
        <begin position="146"/>
        <end position="165"/>
    </location>
</feature>
<protein>
    <recommendedName>
        <fullName evidence="1">diguanylate cyclase</fullName>
        <ecNumber evidence="1">2.7.7.65</ecNumber>
    </recommendedName>
</protein>
<dbReference type="EMBL" id="CP039923">
    <property type="protein sequence ID" value="QCL96586.1"/>
    <property type="molecule type" value="Genomic_DNA"/>
</dbReference>
<keyword evidence="3" id="KW-0812">Transmembrane</keyword>
<dbReference type="FunFam" id="3.30.70.270:FF:000001">
    <property type="entry name" value="Diguanylate cyclase domain protein"/>
    <property type="match status" value="1"/>
</dbReference>
<name>A0A4D7YSY4_AGRTU</name>
<dbReference type="SMART" id="SM00267">
    <property type="entry name" value="GGDEF"/>
    <property type="match status" value="1"/>
</dbReference>
<dbReference type="RefSeq" id="WP_137005268.1">
    <property type="nucleotide sequence ID" value="NZ_CP039923.1"/>
</dbReference>
<dbReference type="Gene3D" id="3.30.70.270">
    <property type="match status" value="1"/>
</dbReference>
<dbReference type="InterPro" id="IPR029787">
    <property type="entry name" value="Nucleotide_cyclase"/>
</dbReference>
<dbReference type="InterPro" id="IPR050469">
    <property type="entry name" value="Diguanylate_Cyclase"/>
</dbReference>
<feature type="transmembrane region" description="Helical" evidence="3">
    <location>
        <begin position="117"/>
        <end position="134"/>
    </location>
</feature>
<dbReference type="InterPro" id="IPR000160">
    <property type="entry name" value="GGDEF_dom"/>
</dbReference>
<reference evidence="5 6" key="1">
    <citation type="submission" date="2019-04" db="EMBL/GenBank/DDBJ databases">
        <title>Complete genome sequence of Agrobacterium tumefaciens CFBP7129.</title>
        <authorList>
            <person name="Haryono M."/>
            <person name="Lin Y.-C."/>
            <person name="Lai E.-M."/>
            <person name="Kuo C.-H."/>
        </authorList>
    </citation>
    <scope>NUCLEOTIDE SEQUENCE [LARGE SCALE GENOMIC DNA]</scope>
    <source>
        <strain evidence="5 6">CFBP7129</strain>
    </source>
</reference>
<dbReference type="PANTHER" id="PTHR45138:SF9">
    <property type="entry name" value="DIGUANYLATE CYCLASE DGCM-RELATED"/>
    <property type="match status" value="1"/>
</dbReference>
<dbReference type="CDD" id="cd01949">
    <property type="entry name" value="GGDEF"/>
    <property type="match status" value="1"/>
</dbReference>
<accession>A0A4D7YSY4</accession>
<dbReference type="SUPFAM" id="SSF55073">
    <property type="entry name" value="Nucleotide cyclase"/>
    <property type="match status" value="1"/>
</dbReference>
<evidence type="ECO:0000313" key="5">
    <source>
        <dbReference type="EMBL" id="QCL96586.1"/>
    </source>
</evidence>
<dbReference type="PANTHER" id="PTHR45138">
    <property type="entry name" value="REGULATORY COMPONENTS OF SENSORY TRANSDUCTION SYSTEM"/>
    <property type="match status" value="1"/>
</dbReference>
<keyword evidence="3" id="KW-0472">Membrane</keyword>
<evidence type="ECO:0000256" key="2">
    <source>
        <dbReference type="ARBA" id="ARBA00034247"/>
    </source>
</evidence>
<dbReference type="GO" id="GO:0052621">
    <property type="term" value="F:diguanylate cyclase activity"/>
    <property type="evidence" value="ECO:0007669"/>
    <property type="project" value="UniProtKB-EC"/>
</dbReference>
<dbReference type="AlphaFoldDB" id="A0A4D7YSY4"/>
<feature type="transmembrane region" description="Helical" evidence="3">
    <location>
        <begin position="6"/>
        <end position="27"/>
    </location>
</feature>
<feature type="transmembrane region" description="Helical" evidence="3">
    <location>
        <begin position="34"/>
        <end position="55"/>
    </location>
</feature>
<feature type="domain" description="GGDEF" evidence="4">
    <location>
        <begin position="246"/>
        <end position="378"/>
    </location>
</feature>
<dbReference type="Pfam" id="PF00990">
    <property type="entry name" value="GGDEF"/>
    <property type="match status" value="1"/>
</dbReference>
<dbReference type="PROSITE" id="PS50887">
    <property type="entry name" value="GGDEF"/>
    <property type="match status" value="1"/>
</dbReference>
<feature type="transmembrane region" description="Helical" evidence="3">
    <location>
        <begin position="185"/>
        <end position="207"/>
    </location>
</feature>
<dbReference type="Proteomes" id="UP000298649">
    <property type="component" value="Chromosome linear"/>
</dbReference>
<evidence type="ECO:0000313" key="6">
    <source>
        <dbReference type="Proteomes" id="UP000298649"/>
    </source>
</evidence>
<comment type="catalytic activity">
    <reaction evidence="2">
        <text>2 GTP = 3',3'-c-di-GMP + 2 diphosphate</text>
        <dbReference type="Rhea" id="RHEA:24898"/>
        <dbReference type="ChEBI" id="CHEBI:33019"/>
        <dbReference type="ChEBI" id="CHEBI:37565"/>
        <dbReference type="ChEBI" id="CHEBI:58805"/>
        <dbReference type="EC" id="2.7.7.65"/>
    </reaction>
</comment>
<keyword evidence="3" id="KW-1133">Transmembrane helix</keyword>